<comment type="caution">
    <text evidence="1">The sequence shown here is derived from an EMBL/GenBank/DDBJ whole genome shotgun (WGS) entry which is preliminary data.</text>
</comment>
<organism evidence="1 2">
    <name type="scientific">Monilinia fructicola</name>
    <name type="common">Brown rot fungus</name>
    <name type="synonym">Ciboria fructicola</name>
    <dbReference type="NCBI Taxonomy" id="38448"/>
    <lineage>
        <taxon>Eukaryota</taxon>
        <taxon>Fungi</taxon>
        <taxon>Dikarya</taxon>
        <taxon>Ascomycota</taxon>
        <taxon>Pezizomycotina</taxon>
        <taxon>Leotiomycetes</taxon>
        <taxon>Helotiales</taxon>
        <taxon>Sclerotiniaceae</taxon>
        <taxon>Monilinia</taxon>
    </lineage>
</organism>
<gene>
    <name evidence="1" type="ORF">EYC84_010471</name>
</gene>
<reference evidence="1 2" key="1">
    <citation type="submission" date="2019-06" db="EMBL/GenBank/DDBJ databases">
        <title>Genome Sequence of the Brown Rot Fungal Pathogen Monilinia fructicola.</title>
        <authorList>
            <person name="De Miccolis Angelini R.M."/>
            <person name="Landi L."/>
            <person name="Abate D."/>
            <person name="Pollastro S."/>
            <person name="Romanazzi G."/>
            <person name="Faretra F."/>
        </authorList>
    </citation>
    <scope>NUCLEOTIDE SEQUENCE [LARGE SCALE GENOMIC DNA]</scope>
    <source>
        <strain evidence="1 2">Mfrc123</strain>
    </source>
</reference>
<proteinExistence type="predicted"/>
<dbReference type="EMBL" id="VICG01000011">
    <property type="protein sequence ID" value="KAA8567459.1"/>
    <property type="molecule type" value="Genomic_DNA"/>
</dbReference>
<dbReference type="Proteomes" id="UP000322873">
    <property type="component" value="Unassembled WGS sequence"/>
</dbReference>
<evidence type="ECO:0000313" key="2">
    <source>
        <dbReference type="Proteomes" id="UP000322873"/>
    </source>
</evidence>
<name>A0A5M9JHM0_MONFR</name>
<protein>
    <submittedName>
        <fullName evidence="1">Uncharacterized protein</fullName>
    </submittedName>
</protein>
<evidence type="ECO:0000313" key="1">
    <source>
        <dbReference type="EMBL" id="KAA8567459.1"/>
    </source>
</evidence>
<sequence length="71" mass="8307">MSFIIGITAYSFSLFFDEKFVIDSIKVRIIAISIQKARFLPVPTLINPGQYNVQIYYEIEMQPHYELTRST</sequence>
<dbReference type="AlphaFoldDB" id="A0A5M9JHM0"/>
<keyword evidence="2" id="KW-1185">Reference proteome</keyword>
<accession>A0A5M9JHM0</accession>